<dbReference type="EMBL" id="RYZS01000001">
    <property type="protein sequence ID" value="RVU95035.1"/>
    <property type="molecule type" value="Genomic_DNA"/>
</dbReference>
<accession>A0A437UN41</accession>
<dbReference type="AlphaFoldDB" id="A0A437UN41"/>
<dbReference type="RefSeq" id="WP_127978910.1">
    <property type="nucleotide sequence ID" value="NZ_JAEMPA010000265.1"/>
</dbReference>
<evidence type="ECO:0000313" key="1">
    <source>
        <dbReference type="EMBL" id="RVU95035.1"/>
    </source>
</evidence>
<name>A0A437UN41_ENTAV</name>
<evidence type="ECO:0000313" key="2">
    <source>
        <dbReference type="Proteomes" id="UP000288388"/>
    </source>
</evidence>
<evidence type="ECO:0008006" key="3">
    <source>
        <dbReference type="Google" id="ProtNLM"/>
    </source>
</evidence>
<organism evidence="1 2">
    <name type="scientific">Enterococcus avium</name>
    <name type="common">Streptococcus avium</name>
    <dbReference type="NCBI Taxonomy" id="33945"/>
    <lineage>
        <taxon>Bacteria</taxon>
        <taxon>Bacillati</taxon>
        <taxon>Bacillota</taxon>
        <taxon>Bacilli</taxon>
        <taxon>Lactobacillales</taxon>
        <taxon>Enterococcaceae</taxon>
        <taxon>Enterococcus</taxon>
    </lineage>
</organism>
<dbReference type="Proteomes" id="UP000288388">
    <property type="component" value="Unassembled WGS sequence"/>
</dbReference>
<reference evidence="1 2" key="1">
    <citation type="submission" date="2018-12" db="EMBL/GenBank/DDBJ databases">
        <title>A novel vanA-carrying plasmid in a clinical isolate of Enterococcus avium.</title>
        <authorList>
            <person name="Bernasconi O.J."/>
            <person name="Luzzaro F."/>
            <person name="Endimiani A."/>
        </authorList>
    </citation>
    <scope>NUCLEOTIDE SEQUENCE [LARGE SCALE GENOMIC DNA]</scope>
    <source>
        <strain evidence="1 2">LC0559/18</strain>
    </source>
</reference>
<comment type="caution">
    <text evidence="1">The sequence shown here is derived from an EMBL/GenBank/DDBJ whole genome shotgun (WGS) entry which is preliminary data.</text>
</comment>
<sequence>MESNFVLKESRIISINFNVNEINELGDVSFGFTFELGINSENPKLAKISGKLEANNDDESSSFLELNFAGVFEGNNDNPDLKFEEMEESEVKRMLNSLINEISPMVKQIFNSSFKITVDLKSTLKVD</sequence>
<protein>
    <recommendedName>
        <fullName evidence="3">DUF1149 family protein</fullName>
    </recommendedName>
</protein>
<gene>
    <name evidence="1" type="ORF">EK398_09280</name>
</gene>
<proteinExistence type="predicted"/>